<evidence type="ECO:0000313" key="5">
    <source>
        <dbReference type="EMBL" id="ORX92104.1"/>
    </source>
</evidence>
<evidence type="ECO:0000259" key="4">
    <source>
        <dbReference type="Pfam" id="PF12928"/>
    </source>
</evidence>
<dbReference type="OrthoDB" id="408683at2759"/>
<keyword evidence="2" id="KW-0819">tRNA processing</keyword>
<dbReference type="Proteomes" id="UP000193498">
    <property type="component" value="Unassembled WGS sequence"/>
</dbReference>
<evidence type="ECO:0000256" key="3">
    <source>
        <dbReference type="SAM" id="MobiDB-lite"/>
    </source>
</evidence>
<organism evidence="5 6">
    <name type="scientific">Basidiobolus meristosporus CBS 931.73</name>
    <dbReference type="NCBI Taxonomy" id="1314790"/>
    <lineage>
        <taxon>Eukaryota</taxon>
        <taxon>Fungi</taxon>
        <taxon>Fungi incertae sedis</taxon>
        <taxon>Zoopagomycota</taxon>
        <taxon>Entomophthoromycotina</taxon>
        <taxon>Basidiobolomycetes</taxon>
        <taxon>Basidiobolales</taxon>
        <taxon>Basidiobolaceae</taxon>
        <taxon>Basidiobolus</taxon>
    </lineage>
</organism>
<feature type="domain" description="tRNA-splicing endonuclease subunit Sen54 N-terminal" evidence="4">
    <location>
        <begin position="84"/>
        <end position="139"/>
    </location>
</feature>
<protein>
    <recommendedName>
        <fullName evidence="4">tRNA-splicing endonuclease subunit Sen54 N-terminal domain-containing protein</fullName>
    </recommendedName>
</protein>
<comment type="caution">
    <text evidence="5">The sequence shown here is derived from an EMBL/GenBank/DDBJ whole genome shotgun (WGS) entry which is preliminary data.</text>
</comment>
<evidence type="ECO:0000313" key="6">
    <source>
        <dbReference type="Proteomes" id="UP000193498"/>
    </source>
</evidence>
<name>A0A1Y1Y3D6_9FUNG</name>
<accession>A0A1Y1Y3D6</accession>
<sequence length="363" mass="40652">MELEEESVDFRVLLGKGSKGGSSNIPKRGSKDFAPDGSDIHEENLKEARKALQEVISEERIPNTLVFSKITTLSSVTDSALCNTSQLSQGIWLPLENRVEITVKKGTQFNTMGYNEKAKIFLHPEEALFLLERGALIILHHNVPMSLQQGYATLLSQSCPFEKYQVYAYLKRLGYIALKPSRSEEETSSASGTYSHMYARNVGHNNMPAEMSNEGTARFAAFGQYASAIYEAILKLLPNFSEVPITLTNQTYGRKHIFKNLRSKSPEYLSSSFASNQWDSLTGVEKVSIDYDVYKPLPTFRKKDPGSASFHIIVQRFEDEIPNPLAMRRMISFEEPSGEVLFAIASQGNISFVNMNTCETTVL</sequence>
<dbReference type="InterPro" id="IPR024336">
    <property type="entry name" value="tRNA_splic_suSen54_N"/>
</dbReference>
<feature type="compositionally biased region" description="Basic and acidic residues" evidence="3">
    <location>
        <begin position="29"/>
        <end position="39"/>
    </location>
</feature>
<dbReference type="GO" id="GO:0000214">
    <property type="term" value="C:tRNA-intron endonuclease complex"/>
    <property type="evidence" value="ECO:0007669"/>
    <property type="project" value="TreeGrafter"/>
</dbReference>
<dbReference type="GO" id="GO:0000379">
    <property type="term" value="P:tRNA-type intron splice site recognition and cleavage"/>
    <property type="evidence" value="ECO:0007669"/>
    <property type="project" value="TreeGrafter"/>
</dbReference>
<dbReference type="AlphaFoldDB" id="A0A1Y1Y3D6"/>
<dbReference type="STRING" id="1314790.A0A1Y1Y3D6"/>
<dbReference type="PANTHER" id="PTHR21027">
    <property type="entry name" value="TRNA-SPLICING ENDONUCLEASE SUBUNIT SEN54"/>
    <property type="match status" value="1"/>
</dbReference>
<evidence type="ECO:0000256" key="2">
    <source>
        <dbReference type="ARBA" id="ARBA00022694"/>
    </source>
</evidence>
<gene>
    <name evidence="5" type="ORF">K493DRAFT_303562</name>
</gene>
<proteinExistence type="inferred from homology"/>
<dbReference type="Pfam" id="PF12928">
    <property type="entry name" value="tRNA_int_end_N2"/>
    <property type="match status" value="1"/>
</dbReference>
<dbReference type="PANTHER" id="PTHR21027:SF1">
    <property type="entry name" value="TRNA-SPLICING ENDONUCLEASE SUBUNIT SEN54"/>
    <property type="match status" value="1"/>
</dbReference>
<keyword evidence="6" id="KW-1185">Reference proteome</keyword>
<evidence type="ECO:0000256" key="1">
    <source>
        <dbReference type="ARBA" id="ARBA00005736"/>
    </source>
</evidence>
<feature type="region of interest" description="Disordered" evidence="3">
    <location>
        <begin position="15"/>
        <end position="39"/>
    </location>
</feature>
<dbReference type="InParanoid" id="A0A1Y1Y3D6"/>
<dbReference type="EMBL" id="MCFE01000291">
    <property type="protein sequence ID" value="ORX92104.1"/>
    <property type="molecule type" value="Genomic_DNA"/>
</dbReference>
<reference evidence="5 6" key="1">
    <citation type="submission" date="2016-07" db="EMBL/GenBank/DDBJ databases">
        <title>Pervasive Adenine N6-methylation of Active Genes in Fungi.</title>
        <authorList>
            <consortium name="DOE Joint Genome Institute"/>
            <person name="Mondo S.J."/>
            <person name="Dannebaum R.O."/>
            <person name="Kuo R.C."/>
            <person name="Labutti K."/>
            <person name="Haridas S."/>
            <person name="Kuo A."/>
            <person name="Salamov A."/>
            <person name="Ahrendt S.R."/>
            <person name="Lipzen A."/>
            <person name="Sullivan W."/>
            <person name="Andreopoulos W.B."/>
            <person name="Clum A."/>
            <person name="Lindquist E."/>
            <person name="Daum C."/>
            <person name="Ramamoorthy G.K."/>
            <person name="Gryganskyi A."/>
            <person name="Culley D."/>
            <person name="Magnuson J.K."/>
            <person name="James T.Y."/>
            <person name="O'Malley M.A."/>
            <person name="Stajich J.E."/>
            <person name="Spatafora J.W."/>
            <person name="Visel A."/>
            <person name="Grigoriev I.V."/>
        </authorList>
    </citation>
    <scope>NUCLEOTIDE SEQUENCE [LARGE SCALE GENOMIC DNA]</scope>
    <source>
        <strain evidence="5 6">CBS 931.73</strain>
    </source>
</reference>
<comment type="similarity">
    <text evidence="1">Belongs to the SEN54 family.</text>
</comment>
<dbReference type="InterPro" id="IPR024337">
    <property type="entry name" value="tRNA_splic_suSen54"/>
</dbReference>